<evidence type="ECO:0000313" key="2">
    <source>
        <dbReference type="Proteomes" id="UP000507962"/>
    </source>
</evidence>
<dbReference type="RefSeq" id="WP_180143106.1">
    <property type="nucleotide sequence ID" value="NZ_CAADHO010000007.1"/>
</dbReference>
<sequence length="271" mass="29536">MGVIAGIQLDIFLGEKRVTRCPECVVTASRRSVLTEASIAVPDPMGEVHQALDKGQSLSVRFGYRDRDRDPGVFTGTVTRWAPSLKAREHVVIHADGPERALLTTHLTESWFEEPADVLARRMLAASGLPVGHVDLPDTLIPRMSVSGSPVRGAIMGVMHSLESGFSQDLSGSYLRLESGALVLSDAPREGAVPVISTAGGIIRHKVRTEGPSEVETFLTPWMLPGMQFQLNDTRKGVRGLFMADAVTHVLRPRSVRTFLSYGGSYDRFQC</sequence>
<organism evidence="1 2">
    <name type="scientific">Desulfoluna butyratoxydans</name>
    <dbReference type="NCBI Taxonomy" id="231438"/>
    <lineage>
        <taxon>Bacteria</taxon>
        <taxon>Pseudomonadati</taxon>
        <taxon>Thermodesulfobacteriota</taxon>
        <taxon>Desulfobacteria</taxon>
        <taxon>Desulfobacterales</taxon>
        <taxon>Desulfolunaceae</taxon>
        <taxon>Desulfoluna</taxon>
    </lineage>
</organism>
<evidence type="ECO:0000313" key="1">
    <source>
        <dbReference type="EMBL" id="VFQ45952.1"/>
    </source>
</evidence>
<name>A0A4U8YVH4_9BACT</name>
<protein>
    <submittedName>
        <fullName evidence="1">Uncharacterized protein</fullName>
    </submittedName>
</protein>
<gene>
    <name evidence="1" type="ORF">MSL71_36150</name>
</gene>
<dbReference type="Proteomes" id="UP000507962">
    <property type="component" value="Unassembled WGS sequence"/>
</dbReference>
<accession>A0A4U8YVH4</accession>
<keyword evidence="2" id="KW-1185">Reference proteome</keyword>
<proteinExistence type="predicted"/>
<dbReference type="AlphaFoldDB" id="A0A4U8YVH4"/>
<dbReference type="EMBL" id="CAADHO010000007">
    <property type="protein sequence ID" value="VFQ45952.1"/>
    <property type="molecule type" value="Genomic_DNA"/>
</dbReference>
<reference evidence="1 2" key="1">
    <citation type="submission" date="2019-03" db="EMBL/GenBank/DDBJ databases">
        <authorList>
            <person name="Nijsse B."/>
        </authorList>
    </citation>
    <scope>NUCLEOTIDE SEQUENCE [LARGE SCALE GENOMIC DNA]</scope>
    <source>
        <strain evidence="1">Desulfoluna butyratoxydans MSL71</strain>
    </source>
</reference>